<dbReference type="EMBL" id="MUJZ01019128">
    <property type="protein sequence ID" value="OTF80270.1"/>
    <property type="molecule type" value="Genomic_DNA"/>
</dbReference>
<evidence type="ECO:0000313" key="1">
    <source>
        <dbReference type="EMBL" id="OTF80270.1"/>
    </source>
</evidence>
<keyword evidence="2" id="KW-1185">Reference proteome</keyword>
<gene>
    <name evidence="1" type="ORF">BLA29_005233</name>
</gene>
<accession>A0A1Y3BH74</accession>
<reference evidence="1 2" key="1">
    <citation type="submission" date="2017-03" db="EMBL/GenBank/DDBJ databases">
        <title>Genome Survey of Euroglyphus maynei.</title>
        <authorList>
            <person name="Arlian L.G."/>
            <person name="Morgan M.S."/>
            <person name="Rider S.D."/>
        </authorList>
    </citation>
    <scope>NUCLEOTIDE SEQUENCE [LARGE SCALE GENOMIC DNA]</scope>
    <source>
        <strain evidence="1">Arlian Lab</strain>
        <tissue evidence="1">Whole body</tissue>
    </source>
</reference>
<evidence type="ECO:0000313" key="2">
    <source>
        <dbReference type="Proteomes" id="UP000194236"/>
    </source>
</evidence>
<organism evidence="1 2">
    <name type="scientific">Euroglyphus maynei</name>
    <name type="common">Mayne's house dust mite</name>
    <dbReference type="NCBI Taxonomy" id="6958"/>
    <lineage>
        <taxon>Eukaryota</taxon>
        <taxon>Metazoa</taxon>
        <taxon>Ecdysozoa</taxon>
        <taxon>Arthropoda</taxon>
        <taxon>Chelicerata</taxon>
        <taxon>Arachnida</taxon>
        <taxon>Acari</taxon>
        <taxon>Acariformes</taxon>
        <taxon>Sarcoptiformes</taxon>
        <taxon>Astigmata</taxon>
        <taxon>Psoroptidia</taxon>
        <taxon>Analgoidea</taxon>
        <taxon>Pyroglyphidae</taxon>
        <taxon>Pyroglyphinae</taxon>
        <taxon>Euroglyphus</taxon>
    </lineage>
</organism>
<dbReference type="AlphaFoldDB" id="A0A1Y3BH74"/>
<comment type="caution">
    <text evidence="1">The sequence shown here is derived from an EMBL/GenBank/DDBJ whole genome shotgun (WGS) entry which is preliminary data.</text>
</comment>
<proteinExistence type="predicted"/>
<sequence length="152" mass="17997">MRLLCGGGSSHRRRKRNIMIPESYYSATKQSPDMDELSMNMENSIDNTNQQQQQQHAEQILDLIRRTSAVASTNPSLETPIIRRRRNHYNHHNHNHHYNQQPYSIIVMESQNIMENCCNDFEKYDCRENVLREQFQKICAPNLVTTMEVFRS</sequence>
<dbReference type="OrthoDB" id="10385185at2759"/>
<protein>
    <submittedName>
        <fullName evidence="1">Uncharacterized protein</fullName>
    </submittedName>
</protein>
<dbReference type="Proteomes" id="UP000194236">
    <property type="component" value="Unassembled WGS sequence"/>
</dbReference>
<name>A0A1Y3BH74_EURMA</name>